<organism evidence="1 2">
    <name type="scientific">Danio rerio</name>
    <name type="common">Zebrafish</name>
    <name type="synonym">Brachydanio rerio</name>
    <dbReference type="NCBI Taxonomy" id="7955"/>
    <lineage>
        <taxon>Eukaryota</taxon>
        <taxon>Metazoa</taxon>
        <taxon>Chordata</taxon>
        <taxon>Craniata</taxon>
        <taxon>Vertebrata</taxon>
        <taxon>Euteleostomi</taxon>
        <taxon>Actinopterygii</taxon>
        <taxon>Neopterygii</taxon>
        <taxon>Teleostei</taxon>
        <taxon>Ostariophysi</taxon>
        <taxon>Cypriniformes</taxon>
        <taxon>Danionidae</taxon>
        <taxon>Danioninae</taxon>
        <taxon>Danio</taxon>
    </lineage>
</organism>
<sequence>MKEIHSSEIFDGPDWKKSLSCNSKALYNGMYKQVGRMIAVCLIHGGVEPNFFSERLFLQVCNLKPSAPDIEEIVDFEFREKIKAIQSAQNVEDARNAITEAADELAMLGSLRHINTLEDRDDMVVAATNFLLESRLRDSVQQFKEGLECLQLLQHLEQHPSLFREILMFKEKPLTAKDLAELFIPQLSPVGTNKRTLENRIVCFWRHWLLDVEGNIQLVISEVFNLVPGIL</sequence>
<gene>
    <name evidence="2" type="primary">LOC141381847</name>
</gene>
<evidence type="ECO:0000313" key="1">
    <source>
        <dbReference type="Proteomes" id="UP000000437"/>
    </source>
</evidence>
<dbReference type="Proteomes" id="UP000000437">
    <property type="component" value="Chromosome 4"/>
</dbReference>
<dbReference type="RefSeq" id="XP_073805089.1">
    <property type="nucleotide sequence ID" value="XM_073948988.1"/>
</dbReference>
<keyword evidence="1" id="KW-1185">Reference proteome</keyword>
<evidence type="ECO:0000313" key="2">
    <source>
        <dbReference type="RefSeq" id="XP_073805089.1"/>
    </source>
</evidence>
<protein>
    <submittedName>
        <fullName evidence="2">G2/M phase-specific E3 ubiquitin-protein ligase-like</fullName>
    </submittedName>
</protein>
<proteinExistence type="predicted"/>
<name>A0AC58JF30_DANRE</name>
<reference evidence="2" key="1">
    <citation type="submission" date="2025-08" db="UniProtKB">
        <authorList>
            <consortium name="RefSeq"/>
        </authorList>
    </citation>
    <scope>IDENTIFICATION</scope>
    <source>
        <strain evidence="2">Tuebingen</strain>
        <tissue evidence="2">Fibroblasts and whole tissue</tissue>
    </source>
</reference>
<accession>A0AC58JF30</accession>